<dbReference type="HOGENOM" id="CLU_2380611_0_0_4"/>
<protein>
    <submittedName>
        <fullName evidence="2">Uncharacterized protein</fullName>
    </submittedName>
</protein>
<proteinExistence type="predicted"/>
<feature type="region of interest" description="Disordered" evidence="1">
    <location>
        <begin position="39"/>
        <end position="74"/>
    </location>
</feature>
<organism evidence="2">
    <name type="scientific">Burkholderia orbicola (strain AU 1054)</name>
    <dbReference type="NCBI Taxonomy" id="331271"/>
    <lineage>
        <taxon>Bacteria</taxon>
        <taxon>Pseudomonadati</taxon>
        <taxon>Pseudomonadota</taxon>
        <taxon>Betaproteobacteria</taxon>
        <taxon>Burkholderiales</taxon>
        <taxon>Burkholderiaceae</taxon>
        <taxon>Burkholderia</taxon>
        <taxon>Burkholderia cepacia complex</taxon>
        <taxon>Burkholderia orbicola</taxon>
    </lineage>
</organism>
<name>A0A0H2XNI3_BURO1</name>
<dbReference type="EMBL" id="CP000378">
    <property type="protein sequence ID" value="ABF76131.1"/>
    <property type="molecule type" value="Genomic_DNA"/>
</dbReference>
<gene>
    <name evidence="2" type="ordered locus">Bcen_1224</name>
</gene>
<reference evidence="2" key="1">
    <citation type="submission" date="2006-05" db="EMBL/GenBank/DDBJ databases">
        <title>Complete sequence of chromosome 1 of Burkholderia cenocepacia AU 1054.</title>
        <authorList>
            <consortium name="US DOE Joint Genome Institute"/>
            <person name="Copeland A."/>
            <person name="Lucas S."/>
            <person name="Lapidus A."/>
            <person name="Barry K."/>
            <person name="Detter J.C."/>
            <person name="Glavina del Rio T."/>
            <person name="Hammon N."/>
            <person name="Israni S."/>
            <person name="Dalin E."/>
            <person name="Tice H."/>
            <person name="Pitluck S."/>
            <person name="Chain P."/>
            <person name="Malfatti S."/>
            <person name="Shin M."/>
            <person name="Vergez L."/>
            <person name="Schmutz J."/>
            <person name="Larimer F."/>
            <person name="Land M."/>
            <person name="Hauser L."/>
            <person name="Kyrpides N."/>
            <person name="Lykidis A."/>
            <person name="LiPuma J.J."/>
            <person name="Konstantinidis K."/>
            <person name="Tiedje J.M."/>
            <person name="Richardson P."/>
        </authorList>
    </citation>
    <scope>NUCLEOTIDE SEQUENCE [LARGE SCALE GENOMIC DNA]</scope>
    <source>
        <strain evidence="2">AU 1054</strain>
    </source>
</reference>
<feature type="region of interest" description="Disordered" evidence="1">
    <location>
        <begin position="1"/>
        <end position="21"/>
    </location>
</feature>
<dbReference type="AlphaFoldDB" id="A0A0H2XNI3"/>
<sequence length="94" mass="10597">MLRSSRGAARRVEAPGRNVGLRLAEQRTQRRRIRLQRGEHRAKHLNPHRRDGIVGPATTGLIRSGSSESPALQGTTRSRYIEIQNIVCDLIEYA</sequence>
<evidence type="ECO:0000256" key="1">
    <source>
        <dbReference type="SAM" id="MobiDB-lite"/>
    </source>
</evidence>
<accession>A0A0H2XNI3</accession>
<evidence type="ECO:0000313" key="2">
    <source>
        <dbReference type="EMBL" id="ABF76131.1"/>
    </source>
</evidence>
<feature type="compositionally biased region" description="Polar residues" evidence="1">
    <location>
        <begin position="64"/>
        <end position="74"/>
    </location>
</feature>